<comment type="function">
    <text evidence="11">Involved in the biosynthesis of branched-chain amino acids (BCAA). Catalyzes an alkyl-migration followed by a ketol-acid reduction of (S)-2-acetolactate (S2AL) to yield (R)-2,3-dihydroxy-isovalerate. In the isomerase reaction, S2AL is rearranged via a Mg-dependent methyl migration to produce 3-hydroxy-3-methyl-2-ketobutyrate (HMKB). In the reductase reaction, this 2-ketoacid undergoes a metal-dependent reduction by NADPH or NADH to yield (R)-2,3-dihydroxy-isovalerate.</text>
</comment>
<dbReference type="InterPro" id="IPR014359">
    <property type="entry name" value="KARI_prok"/>
</dbReference>
<evidence type="ECO:0000256" key="12">
    <source>
        <dbReference type="HAMAP-Rule" id="MF_00435"/>
    </source>
</evidence>
<comment type="function">
    <text evidence="12">Involved in the biosynthesis of branched-chain amino acids (BCAA). Catalyzes an alkyl-migration followed by a ketol-acid reduction of (S)-2-acetolactate (S2AL) to yield (R)-2,3-dihydroxy-isovalerate. In the isomerase reaction, S2AL is rearranged via a Mg-dependent methyl migration to produce 3-hydroxy-3-methyl-2-ketobutyrate (HMKB). In the reductase reaction, this 2-ketoacid undergoes a metal-dependent reduction by NADPH to yield (R)-2,3-dihydroxy-isovalerate.</text>
</comment>
<feature type="binding site" evidence="12 13">
    <location>
        <position position="230"/>
    </location>
    <ligand>
        <name>Mg(2+)</name>
        <dbReference type="ChEBI" id="CHEBI:18420"/>
        <label>2</label>
    </ligand>
</feature>
<evidence type="ECO:0000256" key="5">
    <source>
        <dbReference type="ARBA" id="ARBA00022723"/>
    </source>
</evidence>
<accession>A0A7J3QDI1</accession>
<feature type="domain" description="KARI N-terminal Rossmann" evidence="14">
    <location>
        <begin position="5"/>
        <end position="185"/>
    </location>
</feature>
<keyword evidence="5 12" id="KW-0479">Metal-binding</keyword>
<dbReference type="GO" id="GO:0050661">
    <property type="term" value="F:NADP binding"/>
    <property type="evidence" value="ECO:0007669"/>
    <property type="project" value="InterPro"/>
</dbReference>
<feature type="binding site" evidence="12 13">
    <location>
        <position position="194"/>
    </location>
    <ligand>
        <name>Mg(2+)</name>
        <dbReference type="ChEBI" id="CHEBI:18420"/>
        <label>2</label>
    </ligand>
</feature>
<comment type="caution">
    <text evidence="16">The sequence shown here is derived from an EMBL/GenBank/DDBJ whole genome shotgun (WGS) entry which is preliminary data.</text>
</comment>
<dbReference type="PROSITE" id="PS51850">
    <property type="entry name" value="KARI_N"/>
    <property type="match status" value="1"/>
</dbReference>
<dbReference type="SUPFAM" id="SSF48179">
    <property type="entry name" value="6-phosphogluconate dehydrogenase C-terminal domain-like"/>
    <property type="match status" value="1"/>
</dbReference>
<comment type="catalytic activity">
    <reaction evidence="12">
        <text>(2R,3R)-2,3-dihydroxy-3-methylpentanoate + NADP(+) = (S)-2-ethyl-2-hydroxy-3-oxobutanoate + NADPH + H(+)</text>
        <dbReference type="Rhea" id="RHEA:13493"/>
        <dbReference type="ChEBI" id="CHEBI:15378"/>
        <dbReference type="ChEBI" id="CHEBI:49256"/>
        <dbReference type="ChEBI" id="CHEBI:49258"/>
        <dbReference type="ChEBI" id="CHEBI:57783"/>
        <dbReference type="ChEBI" id="CHEBI:58349"/>
        <dbReference type="EC" id="1.1.1.86"/>
    </reaction>
</comment>
<evidence type="ECO:0000256" key="6">
    <source>
        <dbReference type="ARBA" id="ARBA00022842"/>
    </source>
</evidence>
<dbReference type="GO" id="GO:0004455">
    <property type="term" value="F:ketol-acid reductoisomerase activity"/>
    <property type="evidence" value="ECO:0007669"/>
    <property type="project" value="UniProtKB-UniRule"/>
</dbReference>
<dbReference type="EC" id="1.1.1.86" evidence="12"/>
<organism evidence="16">
    <name type="scientific">Ignisphaera aggregans</name>
    <dbReference type="NCBI Taxonomy" id="334771"/>
    <lineage>
        <taxon>Archaea</taxon>
        <taxon>Thermoproteota</taxon>
        <taxon>Thermoprotei</taxon>
        <taxon>Desulfurococcales</taxon>
        <taxon>Desulfurococcaceae</taxon>
        <taxon>Ignisphaera</taxon>
    </lineage>
</organism>
<sequence length="336" mass="37313">MKNMAKIYKDEDISLDPIRSKTIAILGYGSQGRAWALNLRDSGLKVIVGLERQGESWKKALADGFNPLYTKEVVAEADIIVFLVPDMVQRSLWLNSVKPYMKQGADMVFAHGFNIHYKVIEPPPNSDVYMIAPKAPGPMVRRTFLAGGGVPALVAVYQNFSGEALKKALAISKGLGCSRAGVIETTFKEETETDLFGEQVILVGGVMELIKTSFDTLVEEGYQPEVAYFEVLNELKLIVDLIYEGGLVGMLRAVSDTAKYGGLTVGKYIIDKNIKDKMKIVLERIRNGEFAREWIAEYEKGMPTVIKGINNLENSLLENVGKRLRELMARGLKQKD</sequence>
<feature type="binding site" evidence="12">
    <location>
        <position position="56"/>
    </location>
    <ligand>
        <name>NADP(+)</name>
        <dbReference type="ChEBI" id="CHEBI:58349"/>
    </ligand>
</feature>
<keyword evidence="12" id="KW-0521">NADP</keyword>
<keyword evidence="8 12" id="KW-0100">Branched-chain amino acid biosynthesis</keyword>
<evidence type="ECO:0000259" key="15">
    <source>
        <dbReference type="PROSITE" id="PS51851"/>
    </source>
</evidence>
<dbReference type="EMBL" id="DTET01000077">
    <property type="protein sequence ID" value="HGV66466.1"/>
    <property type="molecule type" value="Genomic_DNA"/>
</dbReference>
<dbReference type="FunFam" id="3.40.50.720:FF:000023">
    <property type="entry name" value="Ketol-acid reductoisomerase (NADP(+))"/>
    <property type="match status" value="1"/>
</dbReference>
<dbReference type="PANTHER" id="PTHR21371">
    <property type="entry name" value="KETOL-ACID REDUCTOISOMERASE, MITOCHONDRIAL"/>
    <property type="match status" value="1"/>
</dbReference>
<evidence type="ECO:0000256" key="1">
    <source>
        <dbReference type="ARBA" id="ARBA00004864"/>
    </source>
</evidence>
<proteinExistence type="inferred from homology"/>
<feature type="binding site" evidence="12 13">
    <location>
        <position position="194"/>
    </location>
    <ligand>
        <name>Mg(2+)</name>
        <dbReference type="ChEBI" id="CHEBI:18420"/>
        <label>1</label>
    </ligand>
</feature>
<dbReference type="GO" id="GO:0009099">
    <property type="term" value="P:L-valine biosynthetic process"/>
    <property type="evidence" value="ECO:0007669"/>
    <property type="project" value="UniProtKB-UniRule"/>
</dbReference>
<comment type="caution">
    <text evidence="12">Lacks conserved residue(s) required for the propagation of feature annotation.</text>
</comment>
<comment type="cofactor">
    <cofactor evidence="12">
        <name>Mg(2+)</name>
        <dbReference type="ChEBI" id="CHEBI:18420"/>
    </cofactor>
    <text evidence="12">Binds 2 magnesium ions per subunit.</text>
</comment>
<reference evidence="16" key="1">
    <citation type="journal article" date="2020" name="mSystems">
        <title>Genome- and Community-Level Interaction Insights into Carbon Utilization and Element Cycling Functions of Hydrothermarchaeota in Hydrothermal Sediment.</title>
        <authorList>
            <person name="Zhou Z."/>
            <person name="Liu Y."/>
            <person name="Xu W."/>
            <person name="Pan J."/>
            <person name="Luo Z.H."/>
            <person name="Li M."/>
        </authorList>
    </citation>
    <scope>NUCLEOTIDE SEQUENCE [LARGE SCALE GENOMIC DNA]</scope>
    <source>
        <strain evidence="16">SpSt-721</strain>
    </source>
</reference>
<dbReference type="PROSITE" id="PS51851">
    <property type="entry name" value="KARI_C"/>
    <property type="match status" value="1"/>
</dbReference>
<dbReference type="NCBIfam" id="NF004017">
    <property type="entry name" value="PRK05479.1"/>
    <property type="match status" value="1"/>
</dbReference>
<comment type="catalytic activity">
    <reaction evidence="9">
        <text>(2R)-2,3-dihydroxy-3-methylbutanoate + NAD(+) = (2S)-2-acetolactate + NADH + H(+)</text>
        <dbReference type="Rhea" id="RHEA:30627"/>
        <dbReference type="ChEBI" id="CHEBI:15378"/>
        <dbReference type="ChEBI" id="CHEBI:49072"/>
        <dbReference type="ChEBI" id="CHEBI:57540"/>
        <dbReference type="ChEBI" id="CHEBI:57945"/>
        <dbReference type="ChEBI" id="CHEBI:58476"/>
        <dbReference type="EC" id="1.1.1.383"/>
    </reaction>
</comment>
<comment type="catalytic activity">
    <reaction evidence="12">
        <text>(2R)-2,3-dihydroxy-3-methylbutanoate + NADP(+) = (2S)-2-acetolactate + NADPH + H(+)</text>
        <dbReference type="Rhea" id="RHEA:22068"/>
        <dbReference type="ChEBI" id="CHEBI:15378"/>
        <dbReference type="ChEBI" id="CHEBI:49072"/>
        <dbReference type="ChEBI" id="CHEBI:57783"/>
        <dbReference type="ChEBI" id="CHEBI:58349"/>
        <dbReference type="ChEBI" id="CHEBI:58476"/>
        <dbReference type="EC" id="1.1.1.86"/>
    </reaction>
</comment>
<dbReference type="UniPathway" id="UPA00049">
    <property type="reaction ID" value="UER00060"/>
</dbReference>
<dbReference type="PANTHER" id="PTHR21371:SF1">
    <property type="entry name" value="KETOL-ACID REDUCTOISOMERASE, MITOCHONDRIAL"/>
    <property type="match status" value="1"/>
</dbReference>
<dbReference type="InterPro" id="IPR013116">
    <property type="entry name" value="KARI_N"/>
</dbReference>
<evidence type="ECO:0000256" key="4">
    <source>
        <dbReference type="ARBA" id="ARBA00022605"/>
    </source>
</evidence>
<dbReference type="Pfam" id="PF01450">
    <property type="entry name" value="KARI_C"/>
    <property type="match status" value="1"/>
</dbReference>
<evidence type="ECO:0000256" key="11">
    <source>
        <dbReference type="ARBA" id="ARBA00055021"/>
    </source>
</evidence>
<dbReference type="InterPro" id="IPR013023">
    <property type="entry name" value="KARI"/>
</dbReference>
<keyword evidence="6 12" id="KW-0460">Magnesium</keyword>
<gene>
    <name evidence="12 16" type="primary">ilvC</name>
    <name evidence="16" type="ORF">ENV02_01455</name>
</gene>
<evidence type="ECO:0000256" key="3">
    <source>
        <dbReference type="ARBA" id="ARBA00010318"/>
    </source>
</evidence>
<dbReference type="HAMAP" id="MF_00435">
    <property type="entry name" value="IlvC"/>
    <property type="match status" value="1"/>
</dbReference>
<keyword evidence="4 12" id="KW-0028">Amino-acid biosynthesis</keyword>
<evidence type="ECO:0000256" key="8">
    <source>
        <dbReference type="ARBA" id="ARBA00023304"/>
    </source>
</evidence>
<dbReference type="Gene3D" id="6.10.240.10">
    <property type="match status" value="1"/>
</dbReference>
<dbReference type="UniPathway" id="UPA00047">
    <property type="reaction ID" value="UER00056"/>
</dbReference>
<dbReference type="SUPFAM" id="SSF51735">
    <property type="entry name" value="NAD(P)-binding Rossmann-fold domains"/>
    <property type="match status" value="1"/>
</dbReference>
<feature type="active site" evidence="12">
    <location>
        <position position="111"/>
    </location>
</feature>
<feature type="domain" description="KARI C-terminal knotted" evidence="15">
    <location>
        <begin position="186"/>
        <end position="331"/>
    </location>
</feature>
<dbReference type="Gene3D" id="3.40.50.720">
    <property type="entry name" value="NAD(P)-binding Rossmann-like Domain"/>
    <property type="match status" value="1"/>
</dbReference>
<feature type="binding site" evidence="12">
    <location>
        <begin position="28"/>
        <end position="31"/>
    </location>
    <ligand>
        <name>NADP(+)</name>
        <dbReference type="ChEBI" id="CHEBI:58349"/>
    </ligand>
</feature>
<dbReference type="AlphaFoldDB" id="A0A7J3QDI1"/>
<comment type="pathway">
    <text evidence="2 12">Amino-acid biosynthesis; L-isoleucine biosynthesis; L-isoleucine from 2-oxobutanoate: step 2/4.</text>
</comment>
<feature type="binding site" evidence="12 13">
    <location>
        <position position="198"/>
    </location>
    <ligand>
        <name>Mg(2+)</name>
        <dbReference type="ChEBI" id="CHEBI:18420"/>
        <label>1</label>
    </ligand>
</feature>
<protein>
    <recommendedName>
        <fullName evidence="12">Ketol-acid reductoisomerase (NADP(+))</fullName>
        <shortName evidence="12">KARI</shortName>
        <ecNumber evidence="12">1.1.1.86</ecNumber>
    </recommendedName>
    <alternativeName>
        <fullName evidence="12">Acetohydroxy-acid isomeroreductase</fullName>
        <shortName evidence="12">AHIR</shortName>
    </alternativeName>
    <alternativeName>
        <fullName evidence="12">Alpha-keto-beta-hydroxylacyl reductoisomerase</fullName>
    </alternativeName>
</protein>
<dbReference type="Pfam" id="PF07991">
    <property type="entry name" value="KARI_N"/>
    <property type="match status" value="1"/>
</dbReference>
<dbReference type="GO" id="GO:0000287">
    <property type="term" value="F:magnesium ion binding"/>
    <property type="evidence" value="ECO:0007669"/>
    <property type="project" value="UniProtKB-UniRule"/>
</dbReference>
<keyword evidence="7 12" id="KW-0560">Oxidoreductase</keyword>
<evidence type="ECO:0000313" key="16">
    <source>
        <dbReference type="EMBL" id="HGV66466.1"/>
    </source>
</evidence>
<feature type="binding site" evidence="12 13">
    <location>
        <position position="234"/>
    </location>
    <ligand>
        <name>Mg(2+)</name>
        <dbReference type="ChEBI" id="CHEBI:18420"/>
        <label>2</label>
    </ligand>
</feature>
<dbReference type="InterPro" id="IPR000506">
    <property type="entry name" value="KARI_C"/>
</dbReference>
<comment type="catalytic activity">
    <reaction evidence="10">
        <text>(2R)-2,3-dihydroxy-3-methylbutanoate + NADP(+) = (2S)-2-acetolactate + NADPH + H(+)</text>
        <dbReference type="Rhea" id="RHEA:22068"/>
        <dbReference type="ChEBI" id="CHEBI:15378"/>
        <dbReference type="ChEBI" id="CHEBI:49072"/>
        <dbReference type="ChEBI" id="CHEBI:57783"/>
        <dbReference type="ChEBI" id="CHEBI:58349"/>
        <dbReference type="ChEBI" id="CHEBI:58476"/>
        <dbReference type="EC" id="1.1.1.383"/>
    </reaction>
</comment>
<dbReference type="PIRSF" id="PIRSF000116">
    <property type="entry name" value="IlvC_gammaproteo"/>
    <property type="match status" value="1"/>
</dbReference>
<dbReference type="GO" id="GO:0016853">
    <property type="term" value="F:isomerase activity"/>
    <property type="evidence" value="ECO:0007669"/>
    <property type="project" value="UniProtKB-KW"/>
</dbReference>
<dbReference type="GO" id="GO:0009097">
    <property type="term" value="P:isoleucine biosynthetic process"/>
    <property type="evidence" value="ECO:0007669"/>
    <property type="project" value="UniProtKB-UniRule"/>
</dbReference>
<feature type="binding site" evidence="12 13">
    <location>
        <position position="255"/>
    </location>
    <ligand>
        <name>substrate</name>
    </ligand>
</feature>
<dbReference type="NCBIfam" id="TIGR00465">
    <property type="entry name" value="ilvC"/>
    <property type="match status" value="1"/>
</dbReference>
<evidence type="ECO:0000256" key="9">
    <source>
        <dbReference type="ARBA" id="ARBA00050504"/>
    </source>
</evidence>
<comment type="similarity">
    <text evidence="3 12 13">Belongs to the ketol-acid reductoisomerase family.</text>
</comment>
<comment type="pathway">
    <text evidence="1 12">Amino-acid biosynthesis; L-valine biosynthesis; L-valine from pyruvate: step 2/4.</text>
</comment>
<keyword evidence="16" id="KW-0413">Isomerase</keyword>
<evidence type="ECO:0000256" key="2">
    <source>
        <dbReference type="ARBA" id="ARBA00004885"/>
    </source>
</evidence>
<evidence type="ECO:0000259" key="14">
    <source>
        <dbReference type="PROSITE" id="PS51850"/>
    </source>
</evidence>
<evidence type="ECO:0000256" key="7">
    <source>
        <dbReference type="ARBA" id="ARBA00023002"/>
    </source>
</evidence>
<evidence type="ECO:0000256" key="10">
    <source>
        <dbReference type="ARBA" id="ARBA00052344"/>
    </source>
</evidence>
<dbReference type="InterPro" id="IPR036291">
    <property type="entry name" value="NAD(P)-bd_dom_sf"/>
</dbReference>
<name>A0A7J3QDI1_9CREN</name>
<dbReference type="InterPro" id="IPR008927">
    <property type="entry name" value="6-PGluconate_DH-like_C_sf"/>
</dbReference>
<feature type="binding site" evidence="12">
    <location>
        <position position="137"/>
    </location>
    <ligand>
        <name>NADP(+)</name>
        <dbReference type="ChEBI" id="CHEBI:58349"/>
    </ligand>
</feature>
<evidence type="ECO:0000256" key="13">
    <source>
        <dbReference type="PROSITE-ProRule" id="PRU01198"/>
    </source>
</evidence>